<sequence>MPQPVLTFTANPLAETTLQLSAPAQLGRTQRASSRSFQVGGKGFNVAKMLHRLGGDVTALSFAGGATGEVCRLWLEEYAAFAWELLPLTTPSREGTVVRAADGSETTFLGPDCVIDGAAAQAAAARLLSADPSTTIALCGSVPGWDAPAYAPLRDCFLQQLAPERLAVDTYGPALVELVQRPLALVKINRDEFNALADTLDLPPKLPAMQRALPVQAWIVTNGGNDIEFATATTAGTLTPPSVTEVSPTGSGDVFFATVLAGDWRDDATWPDLLTRAAELAARNAAHPGIAEFELPA</sequence>
<reference evidence="4 5" key="1">
    <citation type="submission" date="2023-12" db="EMBL/GenBank/DDBJ databases">
        <title>Description of an unclassified Opitutus bacterium of Verrucomicrobiota.</title>
        <authorList>
            <person name="Zhang D.-F."/>
        </authorList>
    </citation>
    <scope>NUCLEOTIDE SEQUENCE [LARGE SCALE GENOMIC DNA]</scope>
    <source>
        <strain evidence="4 5">WL0086</strain>
    </source>
</reference>
<name>A0ABZ1C8V7_9BACT</name>
<proteinExistence type="predicted"/>
<organism evidence="4 5">
    <name type="scientific">Actomonas aquatica</name>
    <dbReference type="NCBI Taxonomy" id="2866162"/>
    <lineage>
        <taxon>Bacteria</taxon>
        <taxon>Pseudomonadati</taxon>
        <taxon>Verrucomicrobiota</taxon>
        <taxon>Opitutia</taxon>
        <taxon>Opitutales</taxon>
        <taxon>Opitutaceae</taxon>
        <taxon>Actomonas</taxon>
    </lineage>
</organism>
<evidence type="ECO:0000256" key="1">
    <source>
        <dbReference type="ARBA" id="ARBA00022679"/>
    </source>
</evidence>
<feature type="domain" description="Carbohydrate kinase PfkB" evidence="3">
    <location>
        <begin position="23"/>
        <end position="291"/>
    </location>
</feature>
<dbReference type="Pfam" id="PF00294">
    <property type="entry name" value="PfkB"/>
    <property type="match status" value="1"/>
</dbReference>
<keyword evidence="1" id="KW-0808">Transferase</keyword>
<keyword evidence="5" id="KW-1185">Reference proteome</keyword>
<dbReference type="EMBL" id="CP139781">
    <property type="protein sequence ID" value="WRQ88024.1"/>
    <property type="molecule type" value="Genomic_DNA"/>
</dbReference>
<dbReference type="Gene3D" id="3.40.1190.20">
    <property type="match status" value="1"/>
</dbReference>
<evidence type="ECO:0000259" key="3">
    <source>
        <dbReference type="Pfam" id="PF00294"/>
    </source>
</evidence>
<dbReference type="InterPro" id="IPR029056">
    <property type="entry name" value="Ribokinase-like"/>
</dbReference>
<dbReference type="InterPro" id="IPR011611">
    <property type="entry name" value="PfkB_dom"/>
</dbReference>
<keyword evidence="2 4" id="KW-0418">Kinase</keyword>
<evidence type="ECO:0000313" key="4">
    <source>
        <dbReference type="EMBL" id="WRQ88024.1"/>
    </source>
</evidence>
<accession>A0ABZ1C8V7</accession>
<dbReference type="PROSITE" id="PS00583">
    <property type="entry name" value="PFKB_KINASES_1"/>
    <property type="match status" value="1"/>
</dbReference>
<dbReference type="InterPro" id="IPR002173">
    <property type="entry name" value="Carboh/pur_kinase_PfkB_CS"/>
</dbReference>
<evidence type="ECO:0000313" key="5">
    <source>
        <dbReference type="Proteomes" id="UP000738431"/>
    </source>
</evidence>
<dbReference type="PANTHER" id="PTHR46566:SF5">
    <property type="entry name" value="1-PHOSPHOFRUCTOKINASE"/>
    <property type="match status" value="1"/>
</dbReference>
<dbReference type="Proteomes" id="UP000738431">
    <property type="component" value="Chromosome"/>
</dbReference>
<gene>
    <name evidence="4" type="ORF">K1X11_001295</name>
</gene>
<dbReference type="GO" id="GO:0016301">
    <property type="term" value="F:kinase activity"/>
    <property type="evidence" value="ECO:0007669"/>
    <property type="project" value="UniProtKB-KW"/>
</dbReference>
<dbReference type="RefSeq" id="WP_221028941.1">
    <property type="nucleotide sequence ID" value="NZ_CP139781.1"/>
</dbReference>
<evidence type="ECO:0000256" key="2">
    <source>
        <dbReference type="ARBA" id="ARBA00022777"/>
    </source>
</evidence>
<dbReference type="PANTHER" id="PTHR46566">
    <property type="entry name" value="1-PHOSPHOFRUCTOKINASE-RELATED"/>
    <property type="match status" value="1"/>
</dbReference>
<protein>
    <submittedName>
        <fullName evidence="4">PfkB family carbohydrate kinase</fullName>
    </submittedName>
</protein>
<dbReference type="SUPFAM" id="SSF53613">
    <property type="entry name" value="Ribokinase-like"/>
    <property type="match status" value="1"/>
</dbReference>